<reference evidence="2" key="3">
    <citation type="submission" date="2021-08" db="EMBL/GenBank/DDBJ databases">
        <authorList>
            <person name="de Jong S."/>
            <person name="van den Broek M."/>
            <person name="Merkel A."/>
            <person name="de la Torre Cortes P."/>
            <person name="Kalamorz F."/>
            <person name="Cook G."/>
            <person name="van Loosdrecht M."/>
            <person name="McMillan D."/>
        </authorList>
    </citation>
    <scope>NUCLEOTIDE SEQUENCE</scope>
    <source>
        <strain evidence="2">TA2.A1</strain>
    </source>
</reference>
<proteinExistence type="predicted"/>
<keyword evidence="4" id="KW-1185">Reference proteome</keyword>
<dbReference type="Proteomes" id="UP000825179">
    <property type="component" value="Chromosome"/>
</dbReference>
<dbReference type="eggNOG" id="ENOG502ZS60">
    <property type="taxonomic scope" value="Bacteria"/>
</dbReference>
<reference evidence="1 3" key="1">
    <citation type="journal article" date="2011" name="J. Bacteriol.">
        <title>Draft genome sequence of the thermoalkaliphilic Caldalkalibacillus thermarum strain TA2.A1.</title>
        <authorList>
            <person name="Kalamorz F."/>
            <person name="Keis S."/>
            <person name="McMillan D.G."/>
            <person name="Olsson K."/>
            <person name="Stanton J.A."/>
            <person name="Stockwell P."/>
            <person name="Black M.A."/>
            <person name="Klingeman D.M."/>
            <person name="Land M.L."/>
            <person name="Han C.S."/>
            <person name="Martin S.L."/>
            <person name="Becher S.A."/>
            <person name="Peddie C.J."/>
            <person name="Morgan H.W."/>
            <person name="Matthies D."/>
            <person name="Preiss L."/>
            <person name="Meier T."/>
            <person name="Brown S.D."/>
            <person name="Cook G.M."/>
        </authorList>
    </citation>
    <scope>NUCLEOTIDE SEQUENCE [LARGE SCALE GENOMIC DNA]</scope>
    <source>
        <strain evidence="1 3">TA2.A1</strain>
    </source>
</reference>
<dbReference type="RefSeq" id="WP_007505571.1">
    <property type="nucleotide sequence ID" value="NZ_AFCE01000153.1"/>
</dbReference>
<dbReference type="AlphaFoldDB" id="F5L8U8"/>
<evidence type="ECO:0000313" key="1">
    <source>
        <dbReference type="EMBL" id="EGL82230.1"/>
    </source>
</evidence>
<sequence length="132" mass="15327">MFFSKRSRYHGLVLYIYHDQPHPLLLVMPEDVAGDVLSTIKKFEKSALNAQEYIGQLGPFSVVHEIQGFEKITIHHDTLSWSEPILYTDFAKKISDRLQDLMDQVQPDLEEELVYFIGEFTMMQDNGFVAPF</sequence>
<name>F5L8U8_CALTT</name>
<evidence type="ECO:0000313" key="4">
    <source>
        <dbReference type="Proteomes" id="UP000825179"/>
    </source>
</evidence>
<dbReference type="OrthoDB" id="2470693at2"/>
<organism evidence="1 3">
    <name type="scientific">Caldalkalibacillus thermarum (strain TA2.A1)</name>
    <dbReference type="NCBI Taxonomy" id="986075"/>
    <lineage>
        <taxon>Bacteria</taxon>
        <taxon>Bacillati</taxon>
        <taxon>Bacillota</taxon>
        <taxon>Bacilli</taxon>
        <taxon>Bacillales</taxon>
        <taxon>Bacillaceae</taxon>
        <taxon>Caldalkalibacillus</taxon>
    </lineage>
</organism>
<evidence type="ECO:0000313" key="2">
    <source>
        <dbReference type="EMBL" id="QZT32754.1"/>
    </source>
</evidence>
<dbReference type="EMBL" id="AFCE01000153">
    <property type="protein sequence ID" value="EGL82230.1"/>
    <property type="molecule type" value="Genomic_DNA"/>
</dbReference>
<protein>
    <submittedName>
        <fullName evidence="1">Uncharacterized protein</fullName>
    </submittedName>
</protein>
<dbReference type="EMBL" id="CP082237">
    <property type="protein sequence ID" value="QZT32754.1"/>
    <property type="molecule type" value="Genomic_DNA"/>
</dbReference>
<dbReference type="Proteomes" id="UP000010716">
    <property type="component" value="Unassembled WGS sequence"/>
</dbReference>
<accession>F5L8U8</accession>
<dbReference type="KEGG" id="cthu:HUR95_10200"/>
<evidence type="ECO:0000313" key="3">
    <source>
        <dbReference type="Proteomes" id="UP000010716"/>
    </source>
</evidence>
<gene>
    <name evidence="1" type="ORF">CathTA2_2253</name>
    <name evidence="2" type="ORF">HUR95_10200</name>
</gene>
<reference evidence="2 4" key="2">
    <citation type="journal article" date="2020" name="Extremophiles">
        <title>Genomic analysis of Caldalkalibacillus thermarum TA2.A1 reveals aerobic alkaliphilic metabolism and evolutionary hallmarks linking alkaliphilic bacteria and plant life.</title>
        <authorList>
            <person name="de Jong S.I."/>
            <person name="van den Broek M.A."/>
            <person name="Merkel A.Y."/>
            <person name="de la Torre Cortes P."/>
            <person name="Kalamorz F."/>
            <person name="Cook G.M."/>
            <person name="van Loosdrecht M.C.M."/>
            <person name="McMillan D.G.G."/>
        </authorList>
    </citation>
    <scope>NUCLEOTIDE SEQUENCE [LARGE SCALE GENOMIC DNA]</scope>
    <source>
        <strain evidence="2 4">TA2.A1</strain>
    </source>
</reference>